<evidence type="ECO:0000256" key="5">
    <source>
        <dbReference type="ARBA" id="ARBA00022507"/>
    </source>
</evidence>
<keyword evidence="10" id="KW-0675">Receptor</keyword>
<dbReference type="InParanoid" id="A0A1S3GCR2"/>
<keyword evidence="8" id="KW-0297">G-protein coupled receptor</keyword>
<dbReference type="SUPFAM" id="SSF81321">
    <property type="entry name" value="Family A G protein-coupled receptor-like"/>
    <property type="match status" value="1"/>
</dbReference>
<dbReference type="GO" id="GO:0007606">
    <property type="term" value="P:sensory perception of chemical stimulus"/>
    <property type="evidence" value="ECO:0007669"/>
    <property type="project" value="UniProtKB-ARBA"/>
</dbReference>
<keyword evidence="5" id="KW-0589">Pheromone response</keyword>
<evidence type="ECO:0000313" key="16">
    <source>
        <dbReference type="RefSeq" id="XP_012886628.1"/>
    </source>
</evidence>
<dbReference type="Pfam" id="PF03402">
    <property type="entry name" value="V1R"/>
    <property type="match status" value="1"/>
</dbReference>
<keyword evidence="7 13" id="KW-1133">Transmembrane helix</keyword>
<keyword evidence="4" id="KW-1003">Cell membrane</keyword>
<dbReference type="OrthoDB" id="9606139at2759"/>
<dbReference type="InterPro" id="IPR017452">
    <property type="entry name" value="GPCR_Rhodpsn_7TM"/>
</dbReference>
<keyword evidence="15" id="KW-1185">Reference proteome</keyword>
<evidence type="ECO:0000256" key="6">
    <source>
        <dbReference type="ARBA" id="ARBA00022692"/>
    </source>
</evidence>
<name>A0A1S3GCR2_DIPOR</name>
<feature type="domain" description="G-protein coupled receptors family 1 profile" evidence="14">
    <location>
        <begin position="121"/>
        <end position="387"/>
    </location>
</feature>
<keyword evidence="11" id="KW-0325">Glycoprotein</keyword>
<organism evidence="15 16">
    <name type="scientific">Dipodomys ordii</name>
    <name type="common">Ord's kangaroo rat</name>
    <dbReference type="NCBI Taxonomy" id="10020"/>
    <lineage>
        <taxon>Eukaryota</taxon>
        <taxon>Metazoa</taxon>
        <taxon>Chordata</taxon>
        <taxon>Craniata</taxon>
        <taxon>Vertebrata</taxon>
        <taxon>Euteleostomi</taxon>
        <taxon>Mammalia</taxon>
        <taxon>Eutheria</taxon>
        <taxon>Euarchontoglires</taxon>
        <taxon>Glires</taxon>
        <taxon>Rodentia</taxon>
        <taxon>Castorimorpha</taxon>
        <taxon>Heteromyidae</taxon>
        <taxon>Dipodomyinae</taxon>
        <taxon>Dipodomys</taxon>
    </lineage>
</organism>
<accession>A0A1S3GCR2</accession>
<gene>
    <name evidence="16" type="primary">LOC105996937</name>
</gene>
<evidence type="ECO:0000256" key="2">
    <source>
        <dbReference type="ARBA" id="ARBA00004651"/>
    </source>
</evidence>
<evidence type="ECO:0000256" key="1">
    <source>
        <dbReference type="ARBA" id="ARBA00003878"/>
    </source>
</evidence>
<evidence type="ECO:0000256" key="10">
    <source>
        <dbReference type="ARBA" id="ARBA00023170"/>
    </source>
</evidence>
<evidence type="ECO:0000259" key="14">
    <source>
        <dbReference type="PROSITE" id="PS50262"/>
    </source>
</evidence>
<dbReference type="PANTHER" id="PTHR24062">
    <property type="entry name" value="VOMERONASAL TYPE-1 RECEPTOR"/>
    <property type="match status" value="1"/>
</dbReference>
<dbReference type="FunFam" id="1.20.1070.10:FF:000033">
    <property type="entry name" value="Vomeronasal type-1 receptor"/>
    <property type="match status" value="1"/>
</dbReference>
<dbReference type="Proteomes" id="UP000081671">
    <property type="component" value="Unplaced"/>
</dbReference>
<protein>
    <submittedName>
        <fullName evidence="16">LOW QUALITY PROTEIN: vomeronasal type-1 receptor 3-like</fullName>
    </submittedName>
</protein>
<comment type="function">
    <text evidence="1">Putative pheromone receptor.</text>
</comment>
<evidence type="ECO:0000256" key="8">
    <source>
        <dbReference type="ARBA" id="ARBA00023040"/>
    </source>
</evidence>
<dbReference type="PROSITE" id="PS50262">
    <property type="entry name" value="G_PROTEIN_RECEP_F1_2"/>
    <property type="match status" value="1"/>
</dbReference>
<dbReference type="InterPro" id="IPR004072">
    <property type="entry name" value="Vmron_rcpt_1"/>
</dbReference>
<evidence type="ECO:0000256" key="7">
    <source>
        <dbReference type="ARBA" id="ARBA00022989"/>
    </source>
</evidence>
<feature type="transmembrane region" description="Helical" evidence="13">
    <location>
        <begin position="330"/>
        <end position="351"/>
    </location>
</feature>
<feature type="transmembrane region" description="Helical" evidence="13">
    <location>
        <begin position="371"/>
        <end position="389"/>
    </location>
</feature>
<evidence type="ECO:0000313" key="15">
    <source>
        <dbReference type="Proteomes" id="UP000081671"/>
    </source>
</evidence>
<feature type="transmembrane region" description="Helical" evidence="13">
    <location>
        <begin position="232"/>
        <end position="251"/>
    </location>
</feature>
<evidence type="ECO:0000256" key="13">
    <source>
        <dbReference type="SAM" id="Phobius"/>
    </source>
</evidence>
<dbReference type="Gene3D" id="1.20.1070.10">
    <property type="entry name" value="Rhodopsin 7-helix transmembrane proteins"/>
    <property type="match status" value="1"/>
</dbReference>
<feature type="transmembrane region" description="Helical" evidence="13">
    <location>
        <begin position="143"/>
        <end position="163"/>
    </location>
</feature>
<dbReference type="GO" id="GO:0016503">
    <property type="term" value="F:pheromone receptor activity"/>
    <property type="evidence" value="ECO:0007669"/>
    <property type="project" value="InterPro"/>
</dbReference>
<dbReference type="GO" id="GO:0019236">
    <property type="term" value="P:response to pheromone"/>
    <property type="evidence" value="ECO:0007669"/>
    <property type="project" value="UniProtKB-KW"/>
</dbReference>
<dbReference type="KEGG" id="dord:105996937"/>
<comment type="subcellular location">
    <subcellularLocation>
        <location evidence="2">Cell membrane</location>
        <topology evidence="2">Multi-pass membrane protein</topology>
    </subcellularLocation>
</comment>
<dbReference type="GO" id="GO:0005886">
    <property type="term" value="C:plasma membrane"/>
    <property type="evidence" value="ECO:0007669"/>
    <property type="project" value="UniProtKB-SubCell"/>
</dbReference>
<keyword evidence="9 13" id="KW-0472">Membrane</keyword>
<keyword evidence="12" id="KW-0807">Transducer</keyword>
<dbReference type="RefSeq" id="XP_012886628.1">
    <property type="nucleotide sequence ID" value="XM_013031174.1"/>
</dbReference>
<dbReference type="GeneID" id="105996937"/>
<comment type="similarity">
    <text evidence="3">Belongs to the G-protein coupled receptor 1 family.</text>
</comment>
<proteinExistence type="inferred from homology"/>
<sequence>MILTVTGNSELLKYGAMVMLVSPQAQQMFSCQPKNQNPKIKTKSSDTQKLLEESFKRMKVTKGTSKTAPTKMATIPTWRQIKKLSQKVSRLFLVLCMKSMIWSNLIQRIILYMLTGPGILGNILVLVKYVYILIMGLEKQKPIYIILIHLVFSNTLIICNIGIKSILTTDLCFINFLSDVGCKTVLYMEKLARGLSVCNTCLLTMFQVITISPRITQWRKLKPQTAWQVLPYLLFFWVLNALISSYLLYFMTTFKSMNSSRTEVYVGYCHMHQTSHVFRWLCLSLMALRDVIFQSLMGWSSGYMVFYLYKHYKRVHYLHSSKYENNSTPEIRVVLSTLILMVCFLCFNWTNLISSIYLSSVMKHDCTIIKINAFLVFGYACLSPFILIIRNVHVMECSLKSAKVTLYIDSSMSQRCNA</sequence>
<evidence type="ECO:0000256" key="9">
    <source>
        <dbReference type="ARBA" id="ARBA00023136"/>
    </source>
</evidence>
<reference evidence="16" key="1">
    <citation type="submission" date="2025-08" db="UniProtKB">
        <authorList>
            <consortium name="RefSeq"/>
        </authorList>
    </citation>
    <scope>IDENTIFICATION</scope>
    <source>
        <tissue evidence="16">Kidney</tissue>
    </source>
</reference>
<evidence type="ECO:0000256" key="4">
    <source>
        <dbReference type="ARBA" id="ARBA00022475"/>
    </source>
</evidence>
<feature type="transmembrane region" description="Helical" evidence="13">
    <location>
        <begin position="111"/>
        <end position="131"/>
    </location>
</feature>
<dbReference type="AlphaFoldDB" id="A0A1S3GCR2"/>
<keyword evidence="6 13" id="KW-0812">Transmembrane</keyword>
<evidence type="ECO:0000256" key="12">
    <source>
        <dbReference type="ARBA" id="ARBA00023224"/>
    </source>
</evidence>
<feature type="transmembrane region" description="Helical" evidence="13">
    <location>
        <begin position="291"/>
        <end position="309"/>
    </location>
</feature>
<evidence type="ECO:0000256" key="11">
    <source>
        <dbReference type="ARBA" id="ARBA00023180"/>
    </source>
</evidence>
<evidence type="ECO:0000256" key="3">
    <source>
        <dbReference type="ARBA" id="ARBA00010663"/>
    </source>
</evidence>